<dbReference type="InterPro" id="IPR018060">
    <property type="entry name" value="HTH_AraC"/>
</dbReference>
<evidence type="ECO:0000313" key="6">
    <source>
        <dbReference type="Proteomes" id="UP001378956"/>
    </source>
</evidence>
<evidence type="ECO:0000256" key="1">
    <source>
        <dbReference type="ARBA" id="ARBA00023015"/>
    </source>
</evidence>
<dbReference type="RefSeq" id="WP_288879446.1">
    <property type="nucleotide sequence ID" value="NZ_CBFGNQ010000022.1"/>
</dbReference>
<evidence type="ECO:0000256" key="3">
    <source>
        <dbReference type="ARBA" id="ARBA00023163"/>
    </source>
</evidence>
<organism evidence="5 6">
    <name type="scientific">Pedobacter panaciterrae</name>
    <dbReference type="NCBI Taxonomy" id="363849"/>
    <lineage>
        <taxon>Bacteria</taxon>
        <taxon>Pseudomonadati</taxon>
        <taxon>Bacteroidota</taxon>
        <taxon>Sphingobacteriia</taxon>
        <taxon>Sphingobacteriales</taxon>
        <taxon>Sphingobacteriaceae</taxon>
        <taxon>Pedobacter</taxon>
    </lineage>
</organism>
<dbReference type="SUPFAM" id="SSF46689">
    <property type="entry name" value="Homeodomain-like"/>
    <property type="match status" value="1"/>
</dbReference>
<dbReference type="EMBL" id="JBBEUB010000002">
    <property type="protein sequence ID" value="MEJ2902782.1"/>
    <property type="molecule type" value="Genomic_DNA"/>
</dbReference>
<accession>A0ABU8NKQ7</accession>
<name>A0ABU8NKQ7_9SPHI</name>
<evidence type="ECO:0000259" key="4">
    <source>
        <dbReference type="PROSITE" id="PS01124"/>
    </source>
</evidence>
<dbReference type="Proteomes" id="UP001378956">
    <property type="component" value="Unassembled WGS sequence"/>
</dbReference>
<dbReference type="PROSITE" id="PS01124">
    <property type="entry name" value="HTH_ARAC_FAMILY_2"/>
    <property type="match status" value="1"/>
</dbReference>
<keyword evidence="2" id="KW-0238">DNA-binding</keyword>
<evidence type="ECO:0000256" key="2">
    <source>
        <dbReference type="ARBA" id="ARBA00023125"/>
    </source>
</evidence>
<evidence type="ECO:0000313" key="5">
    <source>
        <dbReference type="EMBL" id="MEJ2902782.1"/>
    </source>
</evidence>
<keyword evidence="6" id="KW-1185">Reference proteome</keyword>
<dbReference type="Pfam" id="PF12833">
    <property type="entry name" value="HTH_18"/>
    <property type="match status" value="1"/>
</dbReference>
<protein>
    <submittedName>
        <fullName evidence="5">Helix-turn-helix transcriptional regulator</fullName>
    </submittedName>
</protein>
<keyword evidence="3" id="KW-0804">Transcription</keyword>
<dbReference type="InterPro" id="IPR009057">
    <property type="entry name" value="Homeodomain-like_sf"/>
</dbReference>
<dbReference type="SMART" id="SM00342">
    <property type="entry name" value="HTH_ARAC"/>
    <property type="match status" value="1"/>
</dbReference>
<keyword evidence="1" id="KW-0805">Transcription regulation</keyword>
<sequence>MHSNFKFQSAFAESEILTFNTLPHFCTTALHMGQARKFSLLEGEVLLQSISHYLAHIELFEYSLRQDTSIDFLLSEPSLLMYVVQHKSACFLCYRPAGEYHKIIPAGRHKILVITFSPDWLIYKSKKLTALKPLIACFNESDNRHVNLPAFGISTSIFNLLIKMDVKTNDLAMDADFYNFINSCINKYYKRLVGGDITSVYYQKKASAIAEFIKKNFATELVDDLADLAARFMMSERNLMRLSKMAFGIPLHAQVIKIRMYYGVKYLLTTNKSVHEIAGLVGYKDPHYFSSAFKKCFGVSPKFLIQG</sequence>
<comment type="caution">
    <text evidence="5">The sequence shown here is derived from an EMBL/GenBank/DDBJ whole genome shotgun (WGS) entry which is preliminary data.</text>
</comment>
<dbReference type="PANTHER" id="PTHR43280:SF2">
    <property type="entry name" value="HTH-TYPE TRANSCRIPTIONAL REGULATOR EXSA"/>
    <property type="match status" value="1"/>
</dbReference>
<dbReference type="PANTHER" id="PTHR43280">
    <property type="entry name" value="ARAC-FAMILY TRANSCRIPTIONAL REGULATOR"/>
    <property type="match status" value="1"/>
</dbReference>
<gene>
    <name evidence="5" type="ORF">WAE58_10120</name>
</gene>
<dbReference type="Gene3D" id="1.10.10.60">
    <property type="entry name" value="Homeodomain-like"/>
    <property type="match status" value="1"/>
</dbReference>
<reference evidence="5 6" key="1">
    <citation type="submission" date="2024-03" db="EMBL/GenBank/DDBJ databases">
        <title>Sequence of Lycoming College Course Isolates.</title>
        <authorList>
            <person name="Plotts O."/>
            <person name="Newman J."/>
        </authorList>
    </citation>
    <scope>NUCLEOTIDE SEQUENCE [LARGE SCALE GENOMIC DNA]</scope>
    <source>
        <strain evidence="5 6">CJB-3</strain>
    </source>
</reference>
<feature type="domain" description="HTH araC/xylS-type" evidence="4">
    <location>
        <begin position="207"/>
        <end position="307"/>
    </location>
</feature>
<proteinExistence type="predicted"/>